<evidence type="ECO:0000313" key="1">
    <source>
        <dbReference type="EMBL" id="KAI8560877.1"/>
    </source>
</evidence>
<comment type="caution">
    <text evidence="1">The sequence shown here is derived from an EMBL/GenBank/DDBJ whole genome shotgun (WGS) entry which is preliminary data.</text>
</comment>
<dbReference type="EMBL" id="CM046391">
    <property type="protein sequence ID" value="KAI8560877.1"/>
    <property type="molecule type" value="Genomic_DNA"/>
</dbReference>
<gene>
    <name evidence="1" type="ORF">RHMOL_Rhmol04G0290000</name>
</gene>
<accession>A0ACC0P840</accession>
<dbReference type="Proteomes" id="UP001062846">
    <property type="component" value="Chromosome 4"/>
</dbReference>
<evidence type="ECO:0000313" key="2">
    <source>
        <dbReference type="Proteomes" id="UP001062846"/>
    </source>
</evidence>
<keyword evidence="2" id="KW-1185">Reference proteome</keyword>
<sequence>MPLKEKNAWKLECHMLDMWSFKASFRLCSQKSADSKTFLHKTFKAFVDIMKENLAHETAFVVATQFGISGENLDDISNRLRKLDRLIERSRQRATEFLAWSWTVLKKLLLRLQSVILDQSKRDELRWRWASDNCFSVKSVYNKWEQSGFTNNWVMG</sequence>
<proteinExistence type="predicted"/>
<protein>
    <submittedName>
        <fullName evidence="1">Uncharacterized protein</fullName>
    </submittedName>
</protein>
<reference evidence="1" key="1">
    <citation type="submission" date="2022-02" db="EMBL/GenBank/DDBJ databases">
        <title>Plant Genome Project.</title>
        <authorList>
            <person name="Zhang R.-G."/>
        </authorList>
    </citation>
    <scope>NUCLEOTIDE SEQUENCE</scope>
    <source>
        <strain evidence="1">AT1</strain>
    </source>
</reference>
<name>A0ACC0P840_RHOML</name>
<organism evidence="1 2">
    <name type="scientific">Rhododendron molle</name>
    <name type="common">Chinese azalea</name>
    <name type="synonym">Azalea mollis</name>
    <dbReference type="NCBI Taxonomy" id="49168"/>
    <lineage>
        <taxon>Eukaryota</taxon>
        <taxon>Viridiplantae</taxon>
        <taxon>Streptophyta</taxon>
        <taxon>Embryophyta</taxon>
        <taxon>Tracheophyta</taxon>
        <taxon>Spermatophyta</taxon>
        <taxon>Magnoliopsida</taxon>
        <taxon>eudicotyledons</taxon>
        <taxon>Gunneridae</taxon>
        <taxon>Pentapetalae</taxon>
        <taxon>asterids</taxon>
        <taxon>Ericales</taxon>
        <taxon>Ericaceae</taxon>
        <taxon>Ericoideae</taxon>
        <taxon>Rhodoreae</taxon>
        <taxon>Rhododendron</taxon>
    </lineage>
</organism>